<feature type="transmembrane region" description="Helical" evidence="13">
    <location>
        <begin position="428"/>
        <end position="447"/>
    </location>
</feature>
<evidence type="ECO:0000256" key="4">
    <source>
        <dbReference type="ARBA" id="ARBA00022448"/>
    </source>
</evidence>
<feature type="region of interest" description="Disordered" evidence="14">
    <location>
        <begin position="1"/>
        <end position="22"/>
    </location>
</feature>
<evidence type="ECO:0000256" key="14">
    <source>
        <dbReference type="SAM" id="MobiDB-lite"/>
    </source>
</evidence>
<dbReference type="InterPro" id="IPR028053">
    <property type="entry name" value="Membr_insert_YidC_N"/>
</dbReference>
<evidence type="ECO:0000313" key="17">
    <source>
        <dbReference type="EMBL" id="ABC45529.1"/>
    </source>
</evidence>
<dbReference type="EnsemblBacteria" id="ABC45529">
    <property type="protein sequence ID" value="ABC45529"/>
    <property type="gene ID" value="SRU_0055"/>
</dbReference>
<evidence type="ECO:0000313" key="18">
    <source>
        <dbReference type="Proteomes" id="UP000008674"/>
    </source>
</evidence>
<dbReference type="KEGG" id="sru:SRU_0055"/>
<evidence type="ECO:0000256" key="11">
    <source>
        <dbReference type="ARBA" id="ARBA00033245"/>
    </source>
</evidence>
<evidence type="ECO:0000256" key="5">
    <source>
        <dbReference type="ARBA" id="ARBA00022475"/>
    </source>
</evidence>
<feature type="domain" description="Membrane insertase YidC/Oxa/ALB C-terminal" evidence="15">
    <location>
        <begin position="428"/>
        <end position="621"/>
    </location>
</feature>
<evidence type="ECO:0000256" key="13">
    <source>
        <dbReference type="HAMAP-Rule" id="MF_01810"/>
    </source>
</evidence>
<evidence type="ECO:0000259" key="15">
    <source>
        <dbReference type="Pfam" id="PF02096"/>
    </source>
</evidence>
<organism evidence="17 18">
    <name type="scientific">Salinibacter ruber (strain DSM 13855 / M31)</name>
    <dbReference type="NCBI Taxonomy" id="309807"/>
    <lineage>
        <taxon>Bacteria</taxon>
        <taxon>Pseudomonadati</taxon>
        <taxon>Rhodothermota</taxon>
        <taxon>Rhodothermia</taxon>
        <taxon>Rhodothermales</taxon>
        <taxon>Salinibacteraceae</taxon>
        <taxon>Salinibacter</taxon>
    </lineage>
</organism>
<evidence type="ECO:0000256" key="3">
    <source>
        <dbReference type="ARBA" id="ARBA00015325"/>
    </source>
</evidence>
<evidence type="ECO:0000256" key="2">
    <source>
        <dbReference type="ARBA" id="ARBA00010527"/>
    </source>
</evidence>
<reference evidence="17 18" key="1">
    <citation type="journal article" date="2005" name="Proc. Natl. Acad. Sci. U.S.A.">
        <title>The genome of Salinibacter ruber: convergence and gene exchange among hyperhalophilic bacteria and archaea.</title>
        <authorList>
            <person name="Mongodin E.F."/>
            <person name="Nelson K.E."/>
            <person name="Daugherty S."/>
            <person name="Deboy R.T."/>
            <person name="Wister J."/>
            <person name="Khouri H."/>
            <person name="Weidman J."/>
            <person name="Walsh D.A."/>
            <person name="Papke R.T."/>
            <person name="Sanchez Perez G."/>
            <person name="Sharma A.K."/>
            <person name="Nesbo C.L."/>
            <person name="MacLeod D."/>
            <person name="Bapteste E."/>
            <person name="Doolittle W.F."/>
            <person name="Charlebois R.L."/>
            <person name="Legault B."/>
            <person name="Rodriguez-Valera F."/>
        </authorList>
    </citation>
    <scope>NUCLEOTIDE SEQUENCE [LARGE SCALE GENOMIC DNA]</scope>
    <source>
        <strain evidence="18">DSM 13855 / CECT 5946 / M31</strain>
    </source>
</reference>
<keyword evidence="5 13" id="KW-1003">Cell membrane</keyword>
<evidence type="ECO:0000256" key="12">
    <source>
        <dbReference type="ARBA" id="ARBA00033342"/>
    </source>
</evidence>
<gene>
    <name evidence="13" type="primary">yidC</name>
    <name evidence="17" type="ordered locus">SRU_0055</name>
</gene>
<feature type="transmembrane region" description="Helical" evidence="13">
    <location>
        <begin position="582"/>
        <end position="608"/>
    </location>
</feature>
<comment type="subunit">
    <text evidence="13">Interacts with the Sec translocase complex via SecD. Specifically interacts with transmembrane segments of nascent integral membrane proteins during membrane integration.</text>
</comment>
<dbReference type="NCBIfam" id="TIGR03592">
    <property type="entry name" value="yidC_oxa1_cterm"/>
    <property type="match status" value="1"/>
</dbReference>
<dbReference type="InterPro" id="IPR038221">
    <property type="entry name" value="YidC_periplasmic_sf"/>
</dbReference>
<comment type="similarity">
    <text evidence="2 13">Belongs to the OXA1/ALB3/YidC family. Type 1 subfamily.</text>
</comment>
<proteinExistence type="inferred from homology"/>
<dbReference type="Proteomes" id="UP000008674">
    <property type="component" value="Chromosome"/>
</dbReference>
<dbReference type="HAMAP" id="MF_01810">
    <property type="entry name" value="YidC_type1"/>
    <property type="match status" value="1"/>
</dbReference>
<dbReference type="InterPro" id="IPR028055">
    <property type="entry name" value="YidC/Oxa/ALB_C"/>
</dbReference>
<dbReference type="CDD" id="cd19961">
    <property type="entry name" value="EcYidC-like_peri"/>
    <property type="match status" value="1"/>
</dbReference>
<dbReference type="HOGENOM" id="CLU_016535_2_0_10"/>
<dbReference type="STRING" id="309807.SRU_0055"/>
<dbReference type="Gene3D" id="2.70.98.90">
    <property type="match status" value="1"/>
</dbReference>
<sequence length="665" mass="74160">MRTHSPTRPCPLASPLRNNPEPEDQRNVIIATILVAVIMFAWIFWFSPSPQQQQSQQAAGPADTTEQTDPSAPAADTGADDAPSDAAPPSTADAGADASQPEADQPEAPAPDSVTAAALEGTQRRIVVESDLYTVVLSTKGGTIERFTLKEYKQFNQEDPVQIVDTTAGGTLSLSFTTPTRRRVDTRSLYFSADTEADTVRIEDESKTLTFEAQLGDGALRQSYTFHPDDYDLGLAIEQERPRSFLTSDGYELTWHGGMPYSEGGEEDELRYTGLFARNGEQIQSLTLSDADQNQKRIEGDVSWMAVKNKYFTAAVMPDRPATALGASLTGRKEGRATSEAAFKDLTGRLQMPLPRETTHVDKFHLYAGPIDYYSLADYGRNLYGMVNYGWDWFEWMTKPLAEYLYIPMLTYLGGGLPSWLFGGGLPYGVIVILMAVLIKTVVYPLTKSSYRSMAQMRELQPKMQEIKDKYDDEPEKQQEEMMQLYRETGVNPLGGCLPMFLQYPILISLYQFIPKSIQLRQESFLWAADLSAPDKILQLPFEIPFYGDYVAGFTLLMGLAMIVTMRVQSTGGGAAGGQAKIFMYAMPGVIFFIFNRFASGLSLYYLFYNIVTAAQQKWINMQLEKEKDDDGNLTNGRSDGEAEGEKGFFARLMERAEEVQKQQK</sequence>
<feature type="domain" description="Membrane insertase YidC N-terminal" evidence="16">
    <location>
        <begin position="125"/>
        <end position="402"/>
    </location>
</feature>
<dbReference type="PATRIC" id="fig|309807.25.peg.54"/>
<dbReference type="InterPro" id="IPR019998">
    <property type="entry name" value="Membr_insert_YidC"/>
</dbReference>
<dbReference type="eggNOG" id="COG0706">
    <property type="taxonomic scope" value="Bacteria"/>
</dbReference>
<keyword evidence="8 13" id="KW-1133">Transmembrane helix</keyword>
<dbReference type="Pfam" id="PF14849">
    <property type="entry name" value="YidC_periplas"/>
    <property type="match status" value="1"/>
</dbReference>
<feature type="transmembrane region" description="Helical" evidence="13">
    <location>
        <begin position="28"/>
        <end position="46"/>
    </location>
</feature>
<feature type="region of interest" description="Disordered" evidence="14">
    <location>
        <begin position="628"/>
        <end position="647"/>
    </location>
</feature>
<keyword evidence="10 13" id="KW-0143">Chaperone</keyword>
<keyword evidence="13" id="KW-0997">Cell inner membrane</keyword>
<accession>Q2S6H3</accession>
<dbReference type="CDD" id="cd20070">
    <property type="entry name" value="5TM_YidC_Alb3"/>
    <property type="match status" value="1"/>
</dbReference>
<dbReference type="PANTHER" id="PTHR12428:SF65">
    <property type="entry name" value="CYTOCHROME C OXIDASE ASSEMBLY PROTEIN COX18, MITOCHONDRIAL"/>
    <property type="match status" value="1"/>
</dbReference>
<evidence type="ECO:0000256" key="1">
    <source>
        <dbReference type="ARBA" id="ARBA00004429"/>
    </source>
</evidence>
<keyword evidence="9 13" id="KW-0472">Membrane</keyword>
<dbReference type="GO" id="GO:0051205">
    <property type="term" value="P:protein insertion into membrane"/>
    <property type="evidence" value="ECO:0007669"/>
    <property type="project" value="TreeGrafter"/>
</dbReference>
<evidence type="ECO:0000256" key="10">
    <source>
        <dbReference type="ARBA" id="ARBA00023186"/>
    </source>
</evidence>
<evidence type="ECO:0000256" key="8">
    <source>
        <dbReference type="ARBA" id="ARBA00022989"/>
    </source>
</evidence>
<feature type="transmembrane region" description="Helical" evidence="13">
    <location>
        <begin position="550"/>
        <end position="570"/>
    </location>
</feature>
<dbReference type="GO" id="GO:0032977">
    <property type="term" value="F:membrane insertase activity"/>
    <property type="evidence" value="ECO:0007669"/>
    <property type="project" value="InterPro"/>
</dbReference>
<dbReference type="GO" id="GO:0005886">
    <property type="term" value="C:plasma membrane"/>
    <property type="evidence" value="ECO:0007669"/>
    <property type="project" value="UniProtKB-SubCell"/>
</dbReference>
<evidence type="ECO:0000259" key="16">
    <source>
        <dbReference type="Pfam" id="PF14849"/>
    </source>
</evidence>
<feature type="region of interest" description="Disordered" evidence="14">
    <location>
        <begin position="52"/>
        <end position="113"/>
    </location>
</feature>
<dbReference type="InterPro" id="IPR047196">
    <property type="entry name" value="YidC_ALB_C"/>
</dbReference>
<comment type="subcellular location">
    <subcellularLocation>
        <location evidence="1 13">Cell inner membrane</location>
        <topology evidence="1 13">Multi-pass membrane protein</topology>
    </subcellularLocation>
</comment>
<keyword evidence="4 13" id="KW-0813">Transport</keyword>
<feature type="compositionally biased region" description="Low complexity" evidence="14">
    <location>
        <begin position="52"/>
        <end position="62"/>
    </location>
</feature>
<evidence type="ECO:0000256" key="9">
    <source>
        <dbReference type="ARBA" id="ARBA00023136"/>
    </source>
</evidence>
<protein>
    <recommendedName>
        <fullName evidence="3 13">Membrane protein insertase YidC</fullName>
    </recommendedName>
    <alternativeName>
        <fullName evidence="12 13">Foldase YidC</fullName>
    </alternativeName>
    <alternativeName>
        <fullName evidence="11 13">Membrane integrase YidC</fullName>
    </alternativeName>
    <alternativeName>
        <fullName evidence="13">Membrane protein YidC</fullName>
    </alternativeName>
</protein>
<dbReference type="PRINTS" id="PR00701">
    <property type="entry name" value="60KDINNERMP"/>
</dbReference>
<dbReference type="PANTHER" id="PTHR12428">
    <property type="entry name" value="OXA1"/>
    <property type="match status" value="1"/>
</dbReference>
<evidence type="ECO:0000256" key="7">
    <source>
        <dbReference type="ARBA" id="ARBA00022927"/>
    </source>
</evidence>
<dbReference type="EMBL" id="CP000159">
    <property type="protein sequence ID" value="ABC45529.1"/>
    <property type="molecule type" value="Genomic_DNA"/>
</dbReference>
<keyword evidence="18" id="KW-1185">Reference proteome</keyword>
<comment type="function">
    <text evidence="13">Required for the insertion and/or proper folding and/or complex formation of integral membrane proteins into the membrane. Involved in integration of membrane proteins that insert both dependently and independently of the Sec translocase complex, as well as at least some lipoproteins. Aids folding of multispanning membrane proteins.</text>
</comment>
<dbReference type="Pfam" id="PF02096">
    <property type="entry name" value="60KD_IMP"/>
    <property type="match status" value="1"/>
</dbReference>
<keyword evidence="7 13" id="KW-0653">Protein transport</keyword>
<dbReference type="OrthoDB" id="9780552at2"/>
<dbReference type="NCBIfam" id="TIGR03593">
    <property type="entry name" value="yidC_nterm"/>
    <property type="match status" value="1"/>
</dbReference>
<dbReference type="InterPro" id="IPR001708">
    <property type="entry name" value="YidC/ALB3/OXA1/COX18"/>
</dbReference>
<name>Q2S6H3_SALRD</name>
<dbReference type="AlphaFoldDB" id="Q2S6H3"/>
<dbReference type="GO" id="GO:0015031">
    <property type="term" value="P:protein transport"/>
    <property type="evidence" value="ECO:0007669"/>
    <property type="project" value="UniProtKB-KW"/>
</dbReference>
<feature type="compositionally biased region" description="Low complexity" evidence="14">
    <location>
        <begin position="84"/>
        <end position="113"/>
    </location>
</feature>
<keyword evidence="6 13" id="KW-0812">Transmembrane</keyword>
<evidence type="ECO:0000256" key="6">
    <source>
        <dbReference type="ARBA" id="ARBA00022692"/>
    </source>
</evidence>